<reference evidence="1 2" key="1">
    <citation type="journal article" date="2017" name="Front. Microbiol.">
        <title>New Insights into the Diversity of the Genus Faecalibacterium.</title>
        <authorList>
            <person name="Benevides L."/>
            <person name="Burman S."/>
            <person name="Martin R."/>
            <person name="Robert V."/>
            <person name="Thomas M."/>
            <person name="Miquel S."/>
            <person name="Chain F."/>
            <person name="Sokol H."/>
            <person name="Bermudez-Humaran L.G."/>
            <person name="Morrison M."/>
            <person name="Langella P."/>
            <person name="Azevedo V.A."/>
            <person name="Chatel J.M."/>
            <person name="Soares S."/>
        </authorList>
    </citation>
    <scope>NUCLEOTIDE SEQUENCE [LARGE SCALE GENOMIC DNA]</scope>
    <source>
        <strain evidence="2">CNCM I-4540</strain>
    </source>
</reference>
<sequence length="78" mass="9224">MERSWCAAIEEGLAYYRQNDPLRADLFELRYVQHRTEDDVIDQLHIGRTTYQKAHQDLLSTIAVYAAERGVFYRETES</sequence>
<gene>
    <name evidence="1" type="ORF">CGS46_06975</name>
</gene>
<keyword evidence="2" id="KW-1185">Reference proteome</keyword>
<name>A0A2A6ZBV8_9FIRM</name>
<comment type="caution">
    <text evidence="1">The sequence shown here is derived from an EMBL/GenBank/DDBJ whole genome shotgun (WGS) entry which is preliminary data.</text>
</comment>
<proteinExistence type="predicted"/>
<dbReference type="RefSeq" id="WP_097773792.1">
    <property type="nucleotide sequence ID" value="NZ_DAWDEA010000159.1"/>
</dbReference>
<accession>A0A2A6ZBV8</accession>
<dbReference type="Proteomes" id="UP000220752">
    <property type="component" value="Unassembled WGS sequence"/>
</dbReference>
<dbReference type="EMBL" id="NMTQ01000022">
    <property type="protein sequence ID" value="PDX58838.1"/>
    <property type="molecule type" value="Genomic_DNA"/>
</dbReference>
<dbReference type="AlphaFoldDB" id="A0A2A6ZBV8"/>
<organism evidence="1 2">
    <name type="scientific">Faecalibacterium langellae</name>
    <dbReference type="NCBI Taxonomy" id="3435293"/>
    <lineage>
        <taxon>Bacteria</taxon>
        <taxon>Bacillati</taxon>
        <taxon>Bacillota</taxon>
        <taxon>Clostridia</taxon>
        <taxon>Eubacteriales</taxon>
        <taxon>Oscillospiraceae</taxon>
        <taxon>Faecalibacterium</taxon>
    </lineage>
</organism>
<evidence type="ECO:0000313" key="2">
    <source>
        <dbReference type="Proteomes" id="UP000220752"/>
    </source>
</evidence>
<protein>
    <submittedName>
        <fullName evidence="1">Uncharacterized protein</fullName>
    </submittedName>
</protein>
<evidence type="ECO:0000313" key="1">
    <source>
        <dbReference type="EMBL" id="PDX58838.1"/>
    </source>
</evidence>